<gene>
    <name evidence="1" type="ORF">IC617_01735</name>
</gene>
<evidence type="ECO:0008006" key="3">
    <source>
        <dbReference type="Google" id="ProtNLM"/>
    </source>
</evidence>
<dbReference type="RefSeq" id="WP_191143249.1">
    <property type="nucleotide sequence ID" value="NZ_JACXAF010000001.1"/>
</dbReference>
<evidence type="ECO:0000313" key="1">
    <source>
        <dbReference type="EMBL" id="MBD1388140.1"/>
    </source>
</evidence>
<reference evidence="1" key="1">
    <citation type="submission" date="2020-09" db="EMBL/GenBank/DDBJ databases">
        <title>A novel bacterium of genus Neiella, isolated from South China Sea.</title>
        <authorList>
            <person name="Huang H."/>
            <person name="Mo K."/>
            <person name="Hu Y."/>
        </authorList>
    </citation>
    <scope>NUCLEOTIDE SEQUENCE</scope>
    <source>
        <strain evidence="1">HB171785</strain>
    </source>
</reference>
<name>A0A8J6UL20_9GAMM</name>
<protein>
    <recommendedName>
        <fullName evidence="3">Apea-like HEPN domain-containing protein</fullName>
    </recommendedName>
</protein>
<dbReference type="AlphaFoldDB" id="A0A8J6UL20"/>
<accession>A0A8J6UL20</accession>
<evidence type="ECO:0000313" key="2">
    <source>
        <dbReference type="Proteomes" id="UP000638014"/>
    </source>
</evidence>
<dbReference type="EMBL" id="JACXAF010000001">
    <property type="protein sequence ID" value="MBD1388140.1"/>
    <property type="molecule type" value="Genomic_DNA"/>
</dbReference>
<organism evidence="1 2">
    <name type="scientific">Neiella litorisoli</name>
    <dbReference type="NCBI Taxonomy" id="2771431"/>
    <lineage>
        <taxon>Bacteria</taxon>
        <taxon>Pseudomonadati</taxon>
        <taxon>Pseudomonadota</taxon>
        <taxon>Gammaproteobacteria</taxon>
        <taxon>Alteromonadales</taxon>
        <taxon>Echinimonadaceae</taxon>
        <taxon>Neiella</taxon>
    </lineage>
</organism>
<dbReference type="Proteomes" id="UP000638014">
    <property type="component" value="Unassembled WGS sequence"/>
</dbReference>
<proteinExistence type="predicted"/>
<sequence length="217" mass="24828">MQFIELKQKQRQLRAGFSENLSLRVHRALSWLNKAEQSDDDSDAQFIFLWIAFNAAYANDIDHHYKSCELDTTSQFITRLCQLDHAGRLNELVWSKFTGPIRVLLDNPYVYQPFWDHQNGKQASRSWTDAFAAAKAAANAAMGRQDTAQVISIVLARLYTLRNQLMHGGATWNSSVNRHQIRDCVSVLNELVPLVIDIMLDNGDQVWGDPYYPVIND</sequence>
<comment type="caution">
    <text evidence="1">The sequence shown here is derived from an EMBL/GenBank/DDBJ whole genome shotgun (WGS) entry which is preliminary data.</text>
</comment>
<keyword evidence="2" id="KW-1185">Reference proteome</keyword>